<organism evidence="1 2">
    <name type="scientific">Neotoma lepida</name>
    <name type="common">Desert woodrat</name>
    <dbReference type="NCBI Taxonomy" id="56216"/>
    <lineage>
        <taxon>Eukaryota</taxon>
        <taxon>Metazoa</taxon>
        <taxon>Chordata</taxon>
        <taxon>Craniata</taxon>
        <taxon>Vertebrata</taxon>
        <taxon>Euteleostomi</taxon>
        <taxon>Mammalia</taxon>
        <taxon>Eutheria</taxon>
        <taxon>Euarchontoglires</taxon>
        <taxon>Glires</taxon>
        <taxon>Rodentia</taxon>
        <taxon>Myomorpha</taxon>
        <taxon>Muroidea</taxon>
        <taxon>Cricetidae</taxon>
        <taxon>Neotominae</taxon>
        <taxon>Neotoma</taxon>
    </lineage>
</organism>
<gene>
    <name evidence="1" type="ORF">A6R68_03245</name>
</gene>
<keyword evidence="2" id="KW-1185">Reference proteome</keyword>
<evidence type="ECO:0000313" key="1">
    <source>
        <dbReference type="EMBL" id="OBS68214.1"/>
    </source>
</evidence>
<protein>
    <submittedName>
        <fullName evidence="1">Uncharacterized protein</fullName>
    </submittedName>
</protein>
<dbReference type="AlphaFoldDB" id="A0A1A6GQR1"/>
<evidence type="ECO:0000313" key="2">
    <source>
        <dbReference type="Proteomes" id="UP000092124"/>
    </source>
</evidence>
<sequence>MVSPYVLNGPVTGSTKTENYHTIRISRCHQEIKPPLSFTQTLFRTVKFKRKCAFVQTPKPHLNYRAGPRCARWEL</sequence>
<dbReference type="Proteomes" id="UP000092124">
    <property type="component" value="Unassembled WGS sequence"/>
</dbReference>
<dbReference type="EMBL" id="LZPO01076033">
    <property type="protein sequence ID" value="OBS68214.1"/>
    <property type="molecule type" value="Genomic_DNA"/>
</dbReference>
<reference evidence="1 2" key="1">
    <citation type="submission" date="2016-06" db="EMBL/GenBank/DDBJ databases">
        <title>The Draft Genome Sequence and Annotation of the Desert Woodrat Neotoma lepida.</title>
        <authorList>
            <person name="Campbell M."/>
            <person name="Oakeson K.F."/>
            <person name="Yandell M."/>
            <person name="Halpert J.R."/>
            <person name="Dearing D."/>
        </authorList>
    </citation>
    <scope>NUCLEOTIDE SEQUENCE [LARGE SCALE GENOMIC DNA]</scope>
    <source>
        <strain evidence="1">417</strain>
        <tissue evidence="1">Liver</tissue>
    </source>
</reference>
<name>A0A1A6GQR1_NEOLE</name>
<accession>A0A1A6GQR1</accession>
<comment type="caution">
    <text evidence="1">The sequence shown here is derived from an EMBL/GenBank/DDBJ whole genome shotgun (WGS) entry which is preliminary data.</text>
</comment>
<proteinExistence type="predicted"/>